<protein>
    <submittedName>
        <fullName evidence="1">Uncharacterized protein</fullName>
    </submittedName>
</protein>
<evidence type="ECO:0000313" key="1">
    <source>
        <dbReference type="EMBL" id="HIU22117.1"/>
    </source>
</evidence>
<gene>
    <name evidence="1" type="ORF">IAD49_00900</name>
</gene>
<comment type="caution">
    <text evidence="1">The sequence shown here is derived from an EMBL/GenBank/DDBJ whole genome shotgun (WGS) entry which is preliminary data.</text>
</comment>
<dbReference type="AlphaFoldDB" id="A0A9D1L3L2"/>
<dbReference type="EMBL" id="DVML01000007">
    <property type="protein sequence ID" value="HIU22117.1"/>
    <property type="molecule type" value="Genomic_DNA"/>
</dbReference>
<sequence length="110" mass="12441">MVLDDKMEQLDAFLNQTAYVLNRRKKSPGYPSKISENTKDLTNLLLMTNPSQEKIDAFLAYVPGEWMLQGTVDERHLNVGIETLPEEVNQMIATYKMGAKTETGPNLHLS</sequence>
<name>A0A9D1L3L2_9BACT</name>
<reference evidence="1" key="2">
    <citation type="journal article" date="2021" name="PeerJ">
        <title>Extensive microbial diversity within the chicken gut microbiome revealed by metagenomics and culture.</title>
        <authorList>
            <person name="Gilroy R."/>
            <person name="Ravi A."/>
            <person name="Getino M."/>
            <person name="Pursley I."/>
            <person name="Horton D.L."/>
            <person name="Alikhan N.F."/>
            <person name="Baker D."/>
            <person name="Gharbi K."/>
            <person name="Hall N."/>
            <person name="Watson M."/>
            <person name="Adriaenssens E.M."/>
            <person name="Foster-Nyarko E."/>
            <person name="Jarju S."/>
            <person name="Secka A."/>
            <person name="Antonio M."/>
            <person name="Oren A."/>
            <person name="Chaudhuri R.R."/>
            <person name="La Ragione R."/>
            <person name="Hildebrand F."/>
            <person name="Pallen M.J."/>
        </authorList>
    </citation>
    <scope>NUCLEOTIDE SEQUENCE</scope>
    <source>
        <strain evidence="1">CHK197-8231</strain>
    </source>
</reference>
<proteinExistence type="predicted"/>
<dbReference type="Proteomes" id="UP000824087">
    <property type="component" value="Unassembled WGS sequence"/>
</dbReference>
<organism evidence="1 2">
    <name type="scientific">Candidatus Fimihabitans intestinipullorum</name>
    <dbReference type="NCBI Taxonomy" id="2840820"/>
    <lineage>
        <taxon>Bacteria</taxon>
        <taxon>Bacillati</taxon>
        <taxon>Mycoplasmatota</taxon>
        <taxon>Mycoplasmatota incertae sedis</taxon>
        <taxon>Candidatus Fimihabitans</taxon>
    </lineage>
</organism>
<reference evidence="1" key="1">
    <citation type="submission" date="2020-10" db="EMBL/GenBank/DDBJ databases">
        <authorList>
            <person name="Gilroy R."/>
        </authorList>
    </citation>
    <scope>NUCLEOTIDE SEQUENCE</scope>
    <source>
        <strain evidence="1">CHK197-8231</strain>
    </source>
</reference>
<accession>A0A9D1L3L2</accession>
<evidence type="ECO:0000313" key="2">
    <source>
        <dbReference type="Proteomes" id="UP000824087"/>
    </source>
</evidence>